<sequence>MQLLDKLVIHGVEPRVISATNINPKLVGASVTLFYFACECEADTSCIKGDGVPFEESPVEDCGPLQRSHEMVELQEIEVKVGVL</sequence>
<accession>A0A816UBU7</accession>
<protein>
    <submittedName>
        <fullName evidence="1">(rape) hypothetical protein</fullName>
    </submittedName>
</protein>
<gene>
    <name evidence="1" type="ORF">DARMORV10_C08P21340.1</name>
</gene>
<reference evidence="1" key="1">
    <citation type="submission" date="2021-01" db="EMBL/GenBank/DDBJ databases">
        <authorList>
            <consortium name="Genoscope - CEA"/>
            <person name="William W."/>
        </authorList>
    </citation>
    <scope>NUCLEOTIDE SEQUENCE</scope>
</reference>
<dbReference type="EMBL" id="HG994372">
    <property type="protein sequence ID" value="CAF2109943.1"/>
    <property type="molecule type" value="Genomic_DNA"/>
</dbReference>
<organism evidence="1">
    <name type="scientific">Brassica napus</name>
    <name type="common">Rape</name>
    <dbReference type="NCBI Taxonomy" id="3708"/>
    <lineage>
        <taxon>Eukaryota</taxon>
        <taxon>Viridiplantae</taxon>
        <taxon>Streptophyta</taxon>
        <taxon>Embryophyta</taxon>
        <taxon>Tracheophyta</taxon>
        <taxon>Spermatophyta</taxon>
        <taxon>Magnoliopsida</taxon>
        <taxon>eudicotyledons</taxon>
        <taxon>Gunneridae</taxon>
        <taxon>Pentapetalae</taxon>
        <taxon>rosids</taxon>
        <taxon>malvids</taxon>
        <taxon>Brassicales</taxon>
        <taxon>Brassicaceae</taxon>
        <taxon>Brassiceae</taxon>
        <taxon>Brassica</taxon>
    </lineage>
</organism>
<name>A0A816UBU7_BRANA</name>
<evidence type="ECO:0000313" key="1">
    <source>
        <dbReference type="EMBL" id="CAF2109943.1"/>
    </source>
</evidence>
<dbReference type="AlphaFoldDB" id="A0A816UBU7"/>
<dbReference type="Proteomes" id="UP001295469">
    <property type="component" value="Chromosome C08"/>
</dbReference>
<proteinExistence type="predicted"/>
<feature type="non-terminal residue" evidence="1">
    <location>
        <position position="1"/>
    </location>
</feature>